<keyword evidence="8" id="KW-1185">Reference proteome</keyword>
<name>A0ABS1NQX7_9ACTN</name>
<evidence type="ECO:0000256" key="5">
    <source>
        <dbReference type="SAM" id="MobiDB-lite"/>
    </source>
</evidence>
<evidence type="ECO:0000313" key="7">
    <source>
        <dbReference type="EMBL" id="MBL1102345.1"/>
    </source>
</evidence>
<evidence type="ECO:0000259" key="6">
    <source>
        <dbReference type="PROSITE" id="PS50011"/>
    </source>
</evidence>
<feature type="region of interest" description="Disordered" evidence="5">
    <location>
        <begin position="1"/>
        <end position="25"/>
    </location>
</feature>
<protein>
    <submittedName>
        <fullName evidence="7">PQQ-binding-like beta-propeller repeat protein</fullName>
    </submittedName>
</protein>
<evidence type="ECO:0000256" key="3">
    <source>
        <dbReference type="ARBA" id="ARBA00022777"/>
    </source>
</evidence>
<dbReference type="SMART" id="SM00564">
    <property type="entry name" value="PQQ"/>
    <property type="match status" value="4"/>
</dbReference>
<dbReference type="InterPro" id="IPR015943">
    <property type="entry name" value="WD40/YVTN_repeat-like_dom_sf"/>
</dbReference>
<evidence type="ECO:0000256" key="2">
    <source>
        <dbReference type="ARBA" id="ARBA00022741"/>
    </source>
</evidence>
<evidence type="ECO:0000313" key="8">
    <source>
        <dbReference type="Proteomes" id="UP000634229"/>
    </source>
</evidence>
<reference evidence="7 8" key="1">
    <citation type="submission" date="2021-01" db="EMBL/GenBank/DDBJ databases">
        <title>WGS of actinomycetes isolated from Thailand.</title>
        <authorList>
            <person name="Thawai C."/>
        </authorList>
    </citation>
    <scope>NUCLEOTIDE SEQUENCE [LARGE SCALE GENOMIC DNA]</scope>
    <source>
        <strain evidence="7 8">CA1R205</strain>
    </source>
</reference>
<dbReference type="InterPro" id="IPR011047">
    <property type="entry name" value="Quinoprotein_ADH-like_sf"/>
</dbReference>
<keyword evidence="1" id="KW-0808">Transferase</keyword>
<dbReference type="InterPro" id="IPR000719">
    <property type="entry name" value="Prot_kinase_dom"/>
</dbReference>
<dbReference type="PANTHER" id="PTHR43289">
    <property type="entry name" value="MITOGEN-ACTIVATED PROTEIN KINASE KINASE KINASE 20-RELATED"/>
    <property type="match status" value="1"/>
</dbReference>
<keyword evidence="2" id="KW-0547">Nucleotide-binding</keyword>
<dbReference type="SUPFAM" id="SSF56112">
    <property type="entry name" value="Protein kinase-like (PK-like)"/>
    <property type="match status" value="1"/>
</dbReference>
<evidence type="ECO:0000256" key="1">
    <source>
        <dbReference type="ARBA" id="ARBA00022679"/>
    </source>
</evidence>
<organism evidence="7 8">
    <name type="scientific">Streptomyces coffeae</name>
    <dbReference type="NCBI Taxonomy" id="621382"/>
    <lineage>
        <taxon>Bacteria</taxon>
        <taxon>Bacillati</taxon>
        <taxon>Actinomycetota</taxon>
        <taxon>Actinomycetes</taxon>
        <taxon>Kitasatosporales</taxon>
        <taxon>Streptomycetaceae</taxon>
        <taxon>Streptomyces</taxon>
    </lineage>
</organism>
<dbReference type="PANTHER" id="PTHR43289:SF34">
    <property type="entry name" value="SERINE_THREONINE-PROTEIN KINASE YBDM-RELATED"/>
    <property type="match status" value="1"/>
</dbReference>
<dbReference type="Gene3D" id="2.130.10.10">
    <property type="entry name" value="YVTN repeat-like/Quinoprotein amine dehydrogenase"/>
    <property type="match status" value="1"/>
</dbReference>
<dbReference type="SMART" id="SM00220">
    <property type="entry name" value="S_TKc"/>
    <property type="match status" value="1"/>
</dbReference>
<comment type="caution">
    <text evidence="7">The sequence shown here is derived from an EMBL/GenBank/DDBJ whole genome shotgun (WGS) entry which is preliminary data.</text>
</comment>
<dbReference type="EMBL" id="JAERRF010000043">
    <property type="protein sequence ID" value="MBL1102345.1"/>
    <property type="molecule type" value="Genomic_DNA"/>
</dbReference>
<dbReference type="RefSeq" id="WP_201882659.1">
    <property type="nucleotide sequence ID" value="NZ_JAERRF010000043.1"/>
</dbReference>
<dbReference type="InterPro" id="IPR011009">
    <property type="entry name" value="Kinase-like_dom_sf"/>
</dbReference>
<dbReference type="Pfam" id="PF13360">
    <property type="entry name" value="PQQ_2"/>
    <property type="match status" value="2"/>
</dbReference>
<evidence type="ECO:0000256" key="4">
    <source>
        <dbReference type="ARBA" id="ARBA00022840"/>
    </source>
</evidence>
<feature type="compositionally biased region" description="Basic and acidic residues" evidence="5">
    <location>
        <begin position="8"/>
        <end position="17"/>
    </location>
</feature>
<dbReference type="PROSITE" id="PS50011">
    <property type="entry name" value="PROTEIN_KINASE_DOM"/>
    <property type="match status" value="1"/>
</dbReference>
<keyword evidence="3" id="KW-0418">Kinase</keyword>
<accession>A0ABS1NQX7</accession>
<keyword evidence="4" id="KW-0067">ATP-binding</keyword>
<dbReference type="InterPro" id="IPR018391">
    <property type="entry name" value="PQQ_b-propeller_rpt"/>
</dbReference>
<proteinExistence type="predicted"/>
<dbReference type="Gene3D" id="1.10.510.10">
    <property type="entry name" value="Transferase(Phosphotransferase) domain 1"/>
    <property type="match status" value="1"/>
</dbReference>
<feature type="region of interest" description="Disordered" evidence="5">
    <location>
        <begin position="287"/>
        <end position="308"/>
    </location>
</feature>
<sequence length="706" mass="74499">MTPPNPDLRTERSDQDGPSRLGPYRVLDTLDVPGHAEDAPRCLARDDRTGRVVILTFPHASLAEDTGYAVRFRAEAENSRRLRGRWVAPVLDVAPAGADLPWIAHDCVPALPLPAALAAHGGPLPEPTVRAVGAALAESLAAAHANGLVHAGISPGSVLLTPDGPRLTGYGLARAASPDAGRRVGVPHDAVPSTLPPERPAGQPLRPHDDLYALGAVLVYAATGRVDADPDDLPAGLRAPIAACLSPDPAERPEPGTLARAFTTGGTALPDVLRAALAAQAARHPVTAPLAPPAAPEPAGSRPRPSRRAVTLGALSGAAGLALGAAGAGVGRALTGEPRRSRPVPQVRGTAPAPLWRLTVDQAPNHPPLIWRGSVALLMGEESLSAVRLRDGKHLWSRNDLWPSGSLTLLSGGLFLKPSGTEFSAVSVRTGKVVWTERRYDGSAHPLFISVWAADGHTLWFLAGSVENGKDPGQRLVAYDVARRRELWRASVPSVGGTEFSDQGVAWRGAVLVPGTLGTLSEKPWSYLALDARSGRKLWKRSYHGVSADAEDIRGTAPGDLLISYDRKTVQAHDLSSGERRWRFTAGGYLYTSPAVHGRTLFATDEHNVTYAIDTRRGEQRWRHDPAVTPNATSYAETVLSHAGRTVFQQNDAEVAAFDAADGSPRWRFAPAGTGQRAGGFSGYLTSAPGMAVVVNGATLYALPVD</sequence>
<dbReference type="InterPro" id="IPR002372">
    <property type="entry name" value="PQQ_rpt_dom"/>
</dbReference>
<dbReference type="SUPFAM" id="SSF50998">
    <property type="entry name" value="Quinoprotein alcohol dehydrogenase-like"/>
    <property type="match status" value="1"/>
</dbReference>
<dbReference type="Proteomes" id="UP000634229">
    <property type="component" value="Unassembled WGS sequence"/>
</dbReference>
<feature type="compositionally biased region" description="Low complexity" evidence="5">
    <location>
        <begin position="297"/>
        <end position="308"/>
    </location>
</feature>
<gene>
    <name evidence="7" type="ORF">JK363_38175</name>
</gene>
<dbReference type="Gene3D" id="2.40.10.480">
    <property type="match status" value="1"/>
</dbReference>
<feature type="domain" description="Protein kinase" evidence="6">
    <location>
        <begin position="27"/>
        <end position="300"/>
    </location>
</feature>